<evidence type="ECO:0000256" key="1">
    <source>
        <dbReference type="SAM" id="Phobius"/>
    </source>
</evidence>
<dbReference type="Proteomes" id="UP000479226">
    <property type="component" value="Unassembled WGS sequence"/>
</dbReference>
<keyword evidence="1" id="KW-0472">Membrane</keyword>
<sequence>MGFKNWWLNTTSKIPAVRIYRTAVNNASQGRVTRSQSLFEHGAQDVKMRVNFTCIMPQGWLFPNRESFEHFVREVESIAPTFPFKLKFRDEGIGFSDQLERYFASTLSQRRTVLIESTSLDHQDSVIFHTTGDYSVAAITNDKTRIEVRLVTTDTAMADIIGNGIVNALFLYANPRPLRGRKAKLPVIQPIDVYNQEFEEFKIKQTWRTVWISGGISVGVAIIAVIGRVFFGS</sequence>
<keyword evidence="3" id="KW-1185">Reference proteome</keyword>
<accession>A0ABX0DAM1</accession>
<gene>
    <name evidence="2" type="ORF">G6N77_10845</name>
</gene>
<evidence type="ECO:0000313" key="3">
    <source>
        <dbReference type="Proteomes" id="UP000479226"/>
    </source>
</evidence>
<protein>
    <submittedName>
        <fullName evidence="2">Uncharacterized protein</fullName>
    </submittedName>
</protein>
<dbReference type="RefSeq" id="WP_165182185.1">
    <property type="nucleotide sequence ID" value="NZ_JAAKZI010000017.1"/>
</dbReference>
<comment type="caution">
    <text evidence="2">The sequence shown here is derived from an EMBL/GenBank/DDBJ whole genome shotgun (WGS) entry which is preliminary data.</text>
</comment>
<keyword evidence="1" id="KW-1133">Transmembrane helix</keyword>
<evidence type="ECO:0000313" key="2">
    <source>
        <dbReference type="EMBL" id="NGN83954.1"/>
    </source>
</evidence>
<dbReference type="EMBL" id="JAAKZI010000017">
    <property type="protein sequence ID" value="NGN83954.1"/>
    <property type="molecule type" value="Genomic_DNA"/>
</dbReference>
<organism evidence="2 3">
    <name type="scientific">Arthrobacter silviterrae</name>
    <dbReference type="NCBI Taxonomy" id="2026658"/>
    <lineage>
        <taxon>Bacteria</taxon>
        <taxon>Bacillati</taxon>
        <taxon>Actinomycetota</taxon>
        <taxon>Actinomycetes</taxon>
        <taxon>Micrococcales</taxon>
        <taxon>Micrococcaceae</taxon>
        <taxon>Arthrobacter</taxon>
    </lineage>
</organism>
<keyword evidence="1" id="KW-0812">Transmembrane</keyword>
<name>A0ABX0DAM1_9MICC</name>
<reference evidence="2 3" key="1">
    <citation type="submission" date="2020-02" db="EMBL/GenBank/DDBJ databases">
        <title>Genome sequence of the type strain DSM 27180 of Arthrobacter silviterrae.</title>
        <authorList>
            <person name="Gao J."/>
            <person name="Sun J."/>
        </authorList>
    </citation>
    <scope>NUCLEOTIDE SEQUENCE [LARGE SCALE GENOMIC DNA]</scope>
    <source>
        <strain evidence="2 3">DSM 27180</strain>
    </source>
</reference>
<feature type="transmembrane region" description="Helical" evidence="1">
    <location>
        <begin position="210"/>
        <end position="231"/>
    </location>
</feature>
<proteinExistence type="predicted"/>